<sequence>MMFDIVKFMESRELYFINRDSQKPEVFRAVDGILLQSPSVNFETIELALQSGTAMVAGKAKVTIEISLT</sequence>
<accession>A0AAE9Q1W6</accession>
<dbReference type="EMBL" id="OP744025">
    <property type="protein sequence ID" value="UZZ64263.1"/>
    <property type="molecule type" value="Genomic_DNA"/>
</dbReference>
<dbReference type="Proteomes" id="UP001236076">
    <property type="component" value="Segment"/>
</dbReference>
<proteinExistence type="predicted"/>
<evidence type="ECO:0000313" key="1">
    <source>
        <dbReference type="EMBL" id="UZZ64263.1"/>
    </source>
</evidence>
<evidence type="ECO:0000313" key="2">
    <source>
        <dbReference type="Proteomes" id="UP001236076"/>
    </source>
</evidence>
<gene>
    <name evidence="1" type="ORF">A54_23</name>
</gene>
<keyword evidence="2" id="KW-1185">Reference proteome</keyword>
<name>A0AAE9Q1W6_9CAUD</name>
<protein>
    <submittedName>
        <fullName evidence="1">Uncharacterized protein</fullName>
    </submittedName>
</protein>
<reference evidence="1 2" key="1">
    <citation type="submission" date="2022-10" db="EMBL/GenBank/DDBJ databases">
        <authorList>
            <person name="Cortes-Martin A."/>
            <person name="Buttimer C.T.H."/>
            <person name="Hill C."/>
        </authorList>
    </citation>
    <scope>NUCLEOTIDE SEQUENCE [LARGE SCALE GENOMIC DNA]</scope>
</reference>
<organism evidence="1 2">
    <name type="scientific">Escherichia phage A5-4</name>
    <dbReference type="NCBI Taxonomy" id="2996162"/>
    <lineage>
        <taxon>Viruses</taxon>
        <taxon>Duplodnaviria</taxon>
        <taxon>Heunggongvirae</taxon>
        <taxon>Uroviricota</taxon>
        <taxon>Caudoviricetes</taxon>
        <taxon>Vequintavirinae</taxon>
    </lineage>
</organism>